<dbReference type="RefSeq" id="WP_377458825.1">
    <property type="nucleotide sequence ID" value="NZ_JBHLUB010000028.1"/>
</dbReference>
<dbReference type="InterPro" id="IPR035936">
    <property type="entry name" value="BB2672"/>
</dbReference>
<dbReference type="SUPFAM" id="SSF160519">
    <property type="entry name" value="BB2672-like"/>
    <property type="match status" value="1"/>
</dbReference>
<comment type="caution">
    <text evidence="1">The sequence shown here is derived from an EMBL/GenBank/DDBJ whole genome shotgun (WGS) entry which is preliminary data.</text>
</comment>
<accession>A0ABV6PCA7</accession>
<dbReference type="InterPro" id="IPR009569">
    <property type="entry name" value="AA_synth_put"/>
</dbReference>
<dbReference type="Proteomes" id="UP001589862">
    <property type="component" value="Unassembled WGS sequence"/>
</dbReference>
<dbReference type="EMBL" id="JBHLUB010000028">
    <property type="protein sequence ID" value="MFC0581992.1"/>
    <property type="molecule type" value="Genomic_DNA"/>
</dbReference>
<evidence type="ECO:0000313" key="2">
    <source>
        <dbReference type="Proteomes" id="UP001589862"/>
    </source>
</evidence>
<name>A0ABV6PCA7_9MICC</name>
<protein>
    <submittedName>
        <fullName evidence="1">Amino acid synthesis family protein</fullName>
    </submittedName>
</protein>
<dbReference type="Pfam" id="PF06684">
    <property type="entry name" value="AA_synth"/>
    <property type="match status" value="1"/>
</dbReference>
<sequence>MSDDPLRPKTNLYDSDTRYNYERIAHQIGVRKIVTIVDETFIEGKTGLHTPVKQAAVSIVLKNPWVGGTSAQDLQPETERIAPIIAKIAVDRLIAHLGSVQEIEAFGKAAIVGLDGEIEHAGALIHTPFFGNIVRELLEGSSIMCFSDQRSAPGTQIRIPMWHKSAAATRSYYQSMSVEIADSPQRDELVIIVASSNGPRPNHRIGDRTTDQPVTKELLKGIEL</sequence>
<proteinExistence type="predicted"/>
<gene>
    <name evidence="1" type="ORF">ACFFFR_06300</name>
</gene>
<evidence type="ECO:0000313" key="1">
    <source>
        <dbReference type="EMBL" id="MFC0581992.1"/>
    </source>
</evidence>
<organism evidence="1 2">
    <name type="scientific">Micrococcoides hystricis</name>
    <dbReference type="NCBI Taxonomy" id="1572761"/>
    <lineage>
        <taxon>Bacteria</taxon>
        <taxon>Bacillati</taxon>
        <taxon>Actinomycetota</taxon>
        <taxon>Actinomycetes</taxon>
        <taxon>Micrococcales</taxon>
        <taxon>Micrococcaceae</taxon>
        <taxon>Micrococcoides</taxon>
    </lineage>
</organism>
<dbReference type="Gene3D" id="3.30.1330.110">
    <property type="entry name" value="BB2672"/>
    <property type="match status" value="1"/>
</dbReference>
<reference evidence="1 2" key="1">
    <citation type="submission" date="2024-09" db="EMBL/GenBank/DDBJ databases">
        <authorList>
            <person name="Sun Q."/>
            <person name="Mori K."/>
        </authorList>
    </citation>
    <scope>NUCLEOTIDE SEQUENCE [LARGE SCALE GENOMIC DNA]</scope>
    <source>
        <strain evidence="1 2">NCAIM B.02604</strain>
    </source>
</reference>
<keyword evidence="2" id="KW-1185">Reference proteome</keyword>